<comment type="caution">
    <text evidence="1">The sequence shown here is derived from an EMBL/GenBank/DDBJ whole genome shotgun (WGS) entry which is preliminary data.</text>
</comment>
<reference evidence="1 2" key="2">
    <citation type="journal article" date="2013" name="IMA Fungus">
        <title>IMA Genome-F 1: Ceratocystis fimbriata: Draft nuclear genome sequence for the plant pathogen, Ceratocystis fimbriata.</title>
        <authorList>
            <person name="Wilken P.M."/>
            <person name="Steenkamp E.T."/>
            <person name="Wingfield M.J."/>
            <person name="de Beer Z.W."/>
            <person name="Wingfield B.D."/>
        </authorList>
    </citation>
    <scope>NUCLEOTIDE SEQUENCE [LARGE SCALE GENOMIC DNA]</scope>
    <source>
        <strain evidence="1 2">CBS 114723</strain>
    </source>
</reference>
<dbReference type="AlphaFoldDB" id="A0A2C5XL03"/>
<proteinExistence type="predicted"/>
<keyword evidence="2" id="KW-1185">Reference proteome</keyword>
<organism evidence="1 2">
    <name type="scientific">Ceratocystis fimbriata CBS 114723</name>
    <dbReference type="NCBI Taxonomy" id="1035309"/>
    <lineage>
        <taxon>Eukaryota</taxon>
        <taxon>Fungi</taxon>
        <taxon>Dikarya</taxon>
        <taxon>Ascomycota</taxon>
        <taxon>Pezizomycotina</taxon>
        <taxon>Sordariomycetes</taxon>
        <taxon>Hypocreomycetidae</taxon>
        <taxon>Microascales</taxon>
        <taxon>Ceratocystidaceae</taxon>
        <taxon>Ceratocystis</taxon>
    </lineage>
</organism>
<gene>
    <name evidence="1" type="ORF">CFIMG_007771RA00001</name>
</gene>
<protein>
    <submittedName>
        <fullName evidence="1">Uncharacterized protein</fullName>
    </submittedName>
</protein>
<evidence type="ECO:0000313" key="2">
    <source>
        <dbReference type="Proteomes" id="UP000222788"/>
    </source>
</evidence>
<dbReference type="EMBL" id="APWK03000002">
    <property type="protein sequence ID" value="PHH56176.1"/>
    <property type="molecule type" value="Genomic_DNA"/>
</dbReference>
<evidence type="ECO:0000313" key="1">
    <source>
        <dbReference type="EMBL" id="PHH56176.1"/>
    </source>
</evidence>
<reference evidence="1 2" key="1">
    <citation type="journal article" date="2013" name="Fungal Biol.">
        <title>Analysis of microsatellite markers in the genome of the plant pathogen Ceratocystis fimbriata.</title>
        <authorList>
            <person name="Simpson M.C."/>
            <person name="Wilken P.M."/>
            <person name="Coetzee M.P."/>
            <person name="Wingfield M.J."/>
            <person name="Wingfield B.D."/>
        </authorList>
    </citation>
    <scope>NUCLEOTIDE SEQUENCE [LARGE SCALE GENOMIC DNA]</scope>
    <source>
        <strain evidence="1 2">CBS 114723</strain>
    </source>
</reference>
<name>A0A2C5XL03_9PEZI</name>
<accession>A0A2C5XL03</accession>
<dbReference type="Proteomes" id="UP000222788">
    <property type="component" value="Unassembled WGS sequence"/>
</dbReference>
<sequence length="127" mass="14557">MAWDCTSGYQARRKHASRKMLRRPGLADHRSFIPIPWLHIALFNVHPDESAANAFSTVLKPPSTKQPSLRSSPVQSQALSATCARYNRPRFCDPFSFVRPLPPPYYDPDCDIASRNLRLVRLDLHRE</sequence>